<dbReference type="Proteomes" id="UP000025227">
    <property type="component" value="Unplaced"/>
</dbReference>
<dbReference type="PANTHER" id="PTHR47027:SF25">
    <property type="entry name" value="REVERSE TRANSCRIPTASE DOMAIN-CONTAINING PROTEIN"/>
    <property type="match status" value="1"/>
</dbReference>
<name>A0A7I5E7L5_HAECO</name>
<dbReference type="AlphaFoldDB" id="A0A7I5E7L5"/>
<evidence type="ECO:0000313" key="1">
    <source>
        <dbReference type="Proteomes" id="UP000025227"/>
    </source>
</evidence>
<sequence length="138" mass="15675">MLFDICLDFVMRKTTQQTTVGVRWFNDERLSDLDFADNIALIAEDKDGSQKGTIFNEKANMIGFRISESKSKAMSIGQACMQVNVNVENAILENVDKFTYLGSTVTYDGDIKRHVCCRLQKLQMCSEDSNNMVTIFHI</sequence>
<dbReference type="PANTHER" id="PTHR47027">
    <property type="entry name" value="REVERSE TRANSCRIPTASE DOMAIN-CONTAINING PROTEIN"/>
    <property type="match status" value="1"/>
</dbReference>
<organism evidence="1 2">
    <name type="scientific">Haemonchus contortus</name>
    <name type="common">Barber pole worm</name>
    <dbReference type="NCBI Taxonomy" id="6289"/>
    <lineage>
        <taxon>Eukaryota</taxon>
        <taxon>Metazoa</taxon>
        <taxon>Ecdysozoa</taxon>
        <taxon>Nematoda</taxon>
        <taxon>Chromadorea</taxon>
        <taxon>Rhabditida</taxon>
        <taxon>Rhabditina</taxon>
        <taxon>Rhabditomorpha</taxon>
        <taxon>Strongyloidea</taxon>
        <taxon>Trichostrongylidae</taxon>
        <taxon>Haemonchus</taxon>
    </lineage>
</organism>
<protein>
    <submittedName>
        <fullName evidence="2">TerD domain-containing protein</fullName>
    </submittedName>
</protein>
<accession>A0A7I5E7L5</accession>
<reference evidence="2" key="1">
    <citation type="submission" date="2020-12" db="UniProtKB">
        <authorList>
            <consortium name="WormBaseParasite"/>
        </authorList>
    </citation>
    <scope>IDENTIFICATION</scope>
    <source>
        <strain evidence="2">MHco3</strain>
    </source>
</reference>
<dbReference type="OrthoDB" id="5865326at2759"/>
<dbReference type="OMA" id="NCMEIRT"/>
<dbReference type="WBParaSite" id="HCON_00050510-00001">
    <property type="protein sequence ID" value="HCON_00050510-00001"/>
    <property type="gene ID" value="HCON_00050510"/>
</dbReference>
<evidence type="ECO:0000313" key="2">
    <source>
        <dbReference type="WBParaSite" id="HCON_00050510-00001"/>
    </source>
</evidence>
<keyword evidence="1" id="KW-1185">Reference proteome</keyword>
<proteinExistence type="predicted"/>